<evidence type="ECO:0000256" key="4">
    <source>
        <dbReference type="ARBA" id="ARBA00022989"/>
    </source>
</evidence>
<keyword evidence="4" id="KW-1133">Transmembrane helix</keyword>
<dbReference type="Proteomes" id="UP000886885">
    <property type="component" value="Chromosome 13D"/>
</dbReference>
<sequence length="201" mass="22933">MGIFDYTARKMGETHGLFHGKRPCLHLVGFMGLVDRTVIAAMFLILENVLAFQDSRSRIIQTGLWVVNQSIAKRTYLAKFRRRPLLESVKQQLHSNSPEKFRLDCSGELVTQLSIRYAESHENGQRNLSFELQRLSKLNQAIEGEAEFRGEVSISIIGKLNHINLIEMRGYCAEAKQRLLVYNYMEHGSSAEKLSSDVLDC</sequence>
<keyword evidence="5" id="KW-0472">Membrane</keyword>
<evidence type="ECO:0000256" key="3">
    <source>
        <dbReference type="ARBA" id="ARBA00022729"/>
    </source>
</evidence>
<accession>A0A8X8CFB4</accession>
<evidence type="ECO:0000256" key="5">
    <source>
        <dbReference type="ARBA" id="ARBA00023136"/>
    </source>
</evidence>
<evidence type="ECO:0000313" key="7">
    <source>
        <dbReference type="Proteomes" id="UP000886885"/>
    </source>
</evidence>
<dbReference type="GO" id="GO:0016020">
    <property type="term" value="C:membrane"/>
    <property type="evidence" value="ECO:0007669"/>
    <property type="project" value="UniProtKB-SubCell"/>
</dbReference>
<reference evidence="6" key="1">
    <citation type="journal article" date="2020" name="bioRxiv">
        <title>Hybrid origin of Populus tomentosa Carr. identified through genome sequencing and phylogenomic analysis.</title>
        <authorList>
            <person name="An X."/>
            <person name="Gao K."/>
            <person name="Chen Z."/>
            <person name="Li J."/>
            <person name="Yang X."/>
            <person name="Yang X."/>
            <person name="Zhou J."/>
            <person name="Guo T."/>
            <person name="Zhao T."/>
            <person name="Huang S."/>
            <person name="Miao D."/>
            <person name="Khan W.U."/>
            <person name="Rao P."/>
            <person name="Ye M."/>
            <person name="Lei B."/>
            <person name="Liao W."/>
            <person name="Wang J."/>
            <person name="Ji L."/>
            <person name="Li Y."/>
            <person name="Guo B."/>
            <person name="Mustafa N.S."/>
            <person name="Li S."/>
            <person name="Yun Q."/>
            <person name="Keller S.R."/>
            <person name="Mao J."/>
            <person name="Zhang R."/>
            <person name="Strauss S.H."/>
        </authorList>
    </citation>
    <scope>NUCLEOTIDE SEQUENCE</scope>
    <source>
        <strain evidence="6">GM15</strain>
        <tissue evidence="6">Leaf</tissue>
    </source>
</reference>
<dbReference type="PANTHER" id="PTHR47974">
    <property type="entry name" value="OS07G0415500 PROTEIN"/>
    <property type="match status" value="1"/>
</dbReference>
<dbReference type="OrthoDB" id="4062651at2759"/>
<proteinExistence type="predicted"/>
<dbReference type="PANTHER" id="PTHR47974:SF26">
    <property type="entry name" value="RECEPTOR-LIKE SERINE_THREONINE-PROTEIN KINASE"/>
    <property type="match status" value="1"/>
</dbReference>
<evidence type="ECO:0000256" key="2">
    <source>
        <dbReference type="ARBA" id="ARBA00022692"/>
    </source>
</evidence>
<keyword evidence="7" id="KW-1185">Reference proteome</keyword>
<gene>
    <name evidence="6" type="ORF">POTOM_045516</name>
</gene>
<comment type="subcellular location">
    <subcellularLocation>
        <location evidence="1">Membrane</location>
        <topology evidence="1">Single-pass membrane protein</topology>
    </subcellularLocation>
</comment>
<comment type="caution">
    <text evidence="6">The sequence shown here is derived from an EMBL/GenBank/DDBJ whole genome shotgun (WGS) entry which is preliminary data.</text>
</comment>
<keyword evidence="3" id="KW-0732">Signal</keyword>
<protein>
    <submittedName>
        <fullName evidence="6">Uncharacterized protein</fullName>
    </submittedName>
</protein>
<organism evidence="6 7">
    <name type="scientific">Populus tomentosa</name>
    <name type="common">Chinese white poplar</name>
    <dbReference type="NCBI Taxonomy" id="118781"/>
    <lineage>
        <taxon>Eukaryota</taxon>
        <taxon>Viridiplantae</taxon>
        <taxon>Streptophyta</taxon>
        <taxon>Embryophyta</taxon>
        <taxon>Tracheophyta</taxon>
        <taxon>Spermatophyta</taxon>
        <taxon>Magnoliopsida</taxon>
        <taxon>eudicotyledons</taxon>
        <taxon>Gunneridae</taxon>
        <taxon>Pentapetalae</taxon>
        <taxon>rosids</taxon>
        <taxon>fabids</taxon>
        <taxon>Malpighiales</taxon>
        <taxon>Salicaceae</taxon>
        <taxon>Saliceae</taxon>
        <taxon>Populus</taxon>
    </lineage>
</organism>
<evidence type="ECO:0000313" key="6">
    <source>
        <dbReference type="EMBL" id="KAG6750999.1"/>
    </source>
</evidence>
<dbReference type="AlphaFoldDB" id="A0A8X8CFB4"/>
<name>A0A8X8CFB4_POPTO</name>
<keyword evidence="2" id="KW-0812">Transmembrane</keyword>
<evidence type="ECO:0000256" key="1">
    <source>
        <dbReference type="ARBA" id="ARBA00004167"/>
    </source>
</evidence>
<dbReference type="EMBL" id="JAAWWB010000026">
    <property type="protein sequence ID" value="KAG6750999.1"/>
    <property type="molecule type" value="Genomic_DNA"/>
</dbReference>